<accession>A0A8S5NJM3</accession>
<name>A0A8S5NJM3_9CAUD</name>
<organism evidence="1">
    <name type="scientific">Siphoviridae sp. cttFh17</name>
    <dbReference type="NCBI Taxonomy" id="2826491"/>
    <lineage>
        <taxon>Viruses</taxon>
        <taxon>Duplodnaviria</taxon>
        <taxon>Heunggongvirae</taxon>
        <taxon>Uroviricota</taxon>
        <taxon>Caudoviricetes</taxon>
    </lineage>
</organism>
<evidence type="ECO:0000313" key="1">
    <source>
        <dbReference type="EMBL" id="DAD94424.1"/>
    </source>
</evidence>
<sequence length="42" mass="5218">MIDKELRQQYRQAVDDLRIAFKKTCLYRFCEEVIKRLSKILR</sequence>
<proteinExistence type="predicted"/>
<dbReference type="EMBL" id="BK015176">
    <property type="protein sequence ID" value="DAD94424.1"/>
    <property type="molecule type" value="Genomic_DNA"/>
</dbReference>
<protein>
    <submittedName>
        <fullName evidence="1">Uncharacterized protein</fullName>
    </submittedName>
</protein>
<reference evidence="1" key="1">
    <citation type="journal article" date="2021" name="Proc. Natl. Acad. Sci. U.S.A.">
        <title>A Catalog of Tens of Thousands of Viruses from Human Metagenomes Reveals Hidden Associations with Chronic Diseases.</title>
        <authorList>
            <person name="Tisza M.J."/>
            <person name="Buck C.B."/>
        </authorList>
    </citation>
    <scope>NUCLEOTIDE SEQUENCE</scope>
    <source>
        <strain evidence="1">CttFh17</strain>
    </source>
</reference>